<dbReference type="Proteomes" id="UP000308730">
    <property type="component" value="Unassembled WGS sequence"/>
</dbReference>
<organism evidence="1 2">
    <name type="scientific">Antrodiella citrinella</name>
    <dbReference type="NCBI Taxonomy" id="2447956"/>
    <lineage>
        <taxon>Eukaryota</taxon>
        <taxon>Fungi</taxon>
        <taxon>Dikarya</taxon>
        <taxon>Basidiomycota</taxon>
        <taxon>Agaricomycotina</taxon>
        <taxon>Agaricomycetes</taxon>
        <taxon>Polyporales</taxon>
        <taxon>Steccherinaceae</taxon>
        <taxon>Antrodiella</taxon>
    </lineage>
</organism>
<gene>
    <name evidence="1" type="ORF">EUX98_g9106</name>
</gene>
<dbReference type="EMBL" id="SGPM01000646">
    <property type="protein sequence ID" value="THH17544.1"/>
    <property type="molecule type" value="Genomic_DNA"/>
</dbReference>
<proteinExistence type="predicted"/>
<comment type="caution">
    <text evidence="1">The sequence shown here is derived from an EMBL/GenBank/DDBJ whole genome shotgun (WGS) entry which is preliminary data.</text>
</comment>
<evidence type="ECO:0000313" key="2">
    <source>
        <dbReference type="Proteomes" id="UP000308730"/>
    </source>
</evidence>
<evidence type="ECO:0000313" key="1">
    <source>
        <dbReference type="EMBL" id="THH17544.1"/>
    </source>
</evidence>
<dbReference type="AlphaFoldDB" id="A0A4S4LXZ9"/>
<reference evidence="1 2" key="1">
    <citation type="submission" date="2019-02" db="EMBL/GenBank/DDBJ databases">
        <title>Genome sequencing of the rare red list fungi Antrodiella citrinella (Flaviporus citrinellus).</title>
        <authorList>
            <person name="Buettner E."/>
            <person name="Kellner H."/>
        </authorList>
    </citation>
    <scope>NUCLEOTIDE SEQUENCE [LARGE SCALE GENOMIC DNA]</scope>
    <source>
        <strain evidence="1 2">DSM 108506</strain>
    </source>
</reference>
<feature type="non-terminal residue" evidence="1">
    <location>
        <position position="1"/>
    </location>
</feature>
<dbReference type="OrthoDB" id="193467at2759"/>
<name>A0A4S4LXZ9_9APHY</name>
<keyword evidence="2" id="KW-1185">Reference proteome</keyword>
<accession>A0A4S4LXZ9</accession>
<protein>
    <submittedName>
        <fullName evidence="1">Uncharacterized protein</fullName>
    </submittedName>
</protein>
<sequence>TDTAYVANRYVLDCTFTFGILMQYTAGFDELMPEGRSFPFKYFPKRGVALGITFGEPIRNADIKHALQLAVASPPSNQALSSEHTVFDDSIEQQSGVVTEQGWMGDGPASVVRSDDLHHNAIEVERIRSTVTAVIQREVENLGKRVAEGIEKLSTIYSIFSIVPVVMHESVRLNAIAEPTCTFSEHSGCGACSSDPVVPAGTYAHASVVRPYH</sequence>